<feature type="transmembrane region" description="Helical" evidence="13">
    <location>
        <begin position="248"/>
        <end position="265"/>
    </location>
</feature>
<keyword evidence="8 13" id="KW-1133">Transmembrane helix</keyword>
<evidence type="ECO:0000313" key="15">
    <source>
        <dbReference type="EMBL" id="SPO06329.1"/>
    </source>
</evidence>
<dbReference type="InterPro" id="IPR013149">
    <property type="entry name" value="ADH-like_C"/>
</dbReference>
<evidence type="ECO:0000256" key="3">
    <source>
        <dbReference type="ARBA" id="ARBA00008072"/>
    </source>
</evidence>
<dbReference type="FunFam" id="3.90.180.10:FF:000002">
    <property type="entry name" value="Alcohol dehydrogenase AdhP"/>
    <property type="match status" value="1"/>
</dbReference>
<feature type="transmembrane region" description="Helical" evidence="13">
    <location>
        <begin position="6"/>
        <end position="26"/>
    </location>
</feature>
<dbReference type="SUPFAM" id="SSF51735">
    <property type="entry name" value="NAD(P)-binding Rossmann-fold domains"/>
    <property type="match status" value="1"/>
</dbReference>
<protein>
    <recommendedName>
        <fullName evidence="4">alcohol dehydrogenase</fullName>
        <ecNumber evidence="4">1.1.1.1</ecNumber>
    </recommendedName>
</protein>
<dbReference type="PANTHER" id="PTHR31382:SF3">
    <property type="entry name" value="SODIUM ION_PROTON EXCHANGER (EUROFUNG)"/>
    <property type="match status" value="1"/>
</dbReference>
<dbReference type="PROSITE" id="PS00059">
    <property type="entry name" value="ADH_ZINC"/>
    <property type="match status" value="1"/>
</dbReference>
<dbReference type="InterPro" id="IPR011032">
    <property type="entry name" value="GroES-like_sf"/>
</dbReference>
<evidence type="ECO:0000256" key="11">
    <source>
        <dbReference type="ARBA" id="ARBA00023136"/>
    </source>
</evidence>
<keyword evidence="6 12" id="KW-0479">Metal-binding</keyword>
<evidence type="ECO:0000259" key="14">
    <source>
        <dbReference type="SMART" id="SM00829"/>
    </source>
</evidence>
<dbReference type="EMBL" id="ONZQ02000015">
    <property type="protein sequence ID" value="SPO06329.1"/>
    <property type="molecule type" value="Genomic_DNA"/>
</dbReference>
<accession>A0AAE8SYZ8</accession>
<feature type="transmembrane region" description="Helical" evidence="13">
    <location>
        <begin position="450"/>
        <end position="473"/>
    </location>
</feature>
<evidence type="ECO:0000256" key="2">
    <source>
        <dbReference type="ARBA" id="ARBA00004141"/>
    </source>
</evidence>
<evidence type="ECO:0000256" key="13">
    <source>
        <dbReference type="SAM" id="Phobius"/>
    </source>
</evidence>
<dbReference type="SUPFAM" id="SSF50129">
    <property type="entry name" value="GroES-like"/>
    <property type="match status" value="1"/>
</dbReference>
<dbReference type="GO" id="GO:0042391">
    <property type="term" value="P:regulation of membrane potential"/>
    <property type="evidence" value="ECO:0007669"/>
    <property type="project" value="InterPro"/>
</dbReference>
<dbReference type="Pfam" id="PF08240">
    <property type="entry name" value="ADH_N"/>
    <property type="match status" value="1"/>
</dbReference>
<dbReference type="GO" id="GO:0005886">
    <property type="term" value="C:plasma membrane"/>
    <property type="evidence" value="ECO:0007669"/>
    <property type="project" value="InterPro"/>
</dbReference>
<evidence type="ECO:0000313" key="16">
    <source>
        <dbReference type="Proteomes" id="UP001187682"/>
    </source>
</evidence>
<comment type="caution">
    <text evidence="15">The sequence shown here is derived from an EMBL/GenBank/DDBJ whole genome shotgun (WGS) entry which is preliminary data.</text>
</comment>
<evidence type="ECO:0000256" key="7">
    <source>
        <dbReference type="ARBA" id="ARBA00022833"/>
    </source>
</evidence>
<dbReference type="GO" id="GO:0008270">
    <property type="term" value="F:zinc ion binding"/>
    <property type="evidence" value="ECO:0007669"/>
    <property type="project" value="InterPro"/>
</dbReference>
<evidence type="ECO:0000256" key="10">
    <source>
        <dbReference type="ARBA" id="ARBA00023027"/>
    </source>
</evidence>
<dbReference type="Proteomes" id="UP001187682">
    <property type="component" value="Unassembled WGS sequence"/>
</dbReference>
<dbReference type="Pfam" id="PF00107">
    <property type="entry name" value="ADH_zinc_N"/>
    <property type="match status" value="1"/>
</dbReference>
<dbReference type="GO" id="GO:0015385">
    <property type="term" value="F:sodium:proton antiporter activity"/>
    <property type="evidence" value="ECO:0007669"/>
    <property type="project" value="InterPro"/>
</dbReference>
<evidence type="ECO:0000256" key="5">
    <source>
        <dbReference type="ARBA" id="ARBA00022692"/>
    </source>
</evidence>
<comment type="similarity">
    <text evidence="3 12">Belongs to the zinc-containing alcohol dehydrogenase family.</text>
</comment>
<comment type="subcellular location">
    <subcellularLocation>
        <location evidence="2">Membrane</location>
        <topology evidence="2">Multi-pass membrane protein</topology>
    </subcellularLocation>
</comment>
<feature type="transmembrane region" description="Helical" evidence="13">
    <location>
        <begin position="74"/>
        <end position="95"/>
    </location>
</feature>
<feature type="transmembrane region" description="Helical" evidence="13">
    <location>
        <begin position="107"/>
        <end position="130"/>
    </location>
</feature>
<dbReference type="Gene3D" id="3.90.180.10">
    <property type="entry name" value="Medium-chain alcohol dehydrogenases, catalytic domain"/>
    <property type="match status" value="1"/>
</dbReference>
<dbReference type="CDD" id="cd08297">
    <property type="entry name" value="CAD3"/>
    <property type="match status" value="1"/>
</dbReference>
<feature type="transmembrane region" description="Helical" evidence="13">
    <location>
        <begin position="33"/>
        <end position="54"/>
    </location>
</feature>
<comment type="cofactor">
    <cofactor evidence="1 12">
        <name>Zn(2+)</name>
        <dbReference type="ChEBI" id="CHEBI:29105"/>
    </cofactor>
</comment>
<dbReference type="InterPro" id="IPR020843">
    <property type="entry name" value="ER"/>
</dbReference>
<gene>
    <name evidence="15" type="ORF">DNG_09018</name>
</gene>
<dbReference type="InterPro" id="IPR004712">
    <property type="entry name" value="Na+/H+_antiporter_fungi"/>
</dbReference>
<dbReference type="GO" id="GO:0120029">
    <property type="term" value="P:proton export across plasma membrane"/>
    <property type="evidence" value="ECO:0007669"/>
    <property type="project" value="InterPro"/>
</dbReference>
<dbReference type="Gene3D" id="3.40.50.720">
    <property type="entry name" value="NAD(P)-binding Rossmann-like Domain"/>
    <property type="match status" value="1"/>
</dbReference>
<evidence type="ECO:0000256" key="9">
    <source>
        <dbReference type="ARBA" id="ARBA00023002"/>
    </source>
</evidence>
<keyword evidence="11 13" id="KW-0472">Membrane</keyword>
<keyword evidence="7 12" id="KW-0862">Zinc</keyword>
<dbReference type="InterPro" id="IPR006153">
    <property type="entry name" value="Cation/H_exchanger_TM"/>
</dbReference>
<organism evidence="15 16">
    <name type="scientific">Cephalotrichum gorgonifer</name>
    <dbReference type="NCBI Taxonomy" id="2041049"/>
    <lineage>
        <taxon>Eukaryota</taxon>
        <taxon>Fungi</taxon>
        <taxon>Dikarya</taxon>
        <taxon>Ascomycota</taxon>
        <taxon>Pezizomycotina</taxon>
        <taxon>Sordariomycetes</taxon>
        <taxon>Hypocreomycetidae</taxon>
        <taxon>Microascales</taxon>
        <taxon>Microascaceae</taxon>
        <taxon>Cephalotrichum</taxon>
    </lineage>
</organism>
<keyword evidence="16" id="KW-1185">Reference proteome</keyword>
<evidence type="ECO:0000256" key="8">
    <source>
        <dbReference type="ARBA" id="ARBA00022989"/>
    </source>
</evidence>
<proteinExistence type="inferred from homology"/>
<dbReference type="GO" id="GO:0036376">
    <property type="term" value="P:sodium ion export across plasma membrane"/>
    <property type="evidence" value="ECO:0007669"/>
    <property type="project" value="InterPro"/>
</dbReference>
<dbReference type="InterPro" id="IPR002328">
    <property type="entry name" value="ADH_Zn_CS"/>
</dbReference>
<dbReference type="EC" id="1.1.1.1" evidence="4"/>
<dbReference type="Pfam" id="PF00999">
    <property type="entry name" value="Na_H_Exchanger"/>
    <property type="match status" value="1"/>
</dbReference>
<evidence type="ECO:0000256" key="12">
    <source>
        <dbReference type="RuleBase" id="RU361277"/>
    </source>
</evidence>
<name>A0AAE8SYZ8_9PEZI</name>
<evidence type="ECO:0000256" key="4">
    <source>
        <dbReference type="ARBA" id="ARBA00013190"/>
    </source>
</evidence>
<evidence type="ECO:0000256" key="1">
    <source>
        <dbReference type="ARBA" id="ARBA00001947"/>
    </source>
</evidence>
<evidence type="ECO:0000256" key="6">
    <source>
        <dbReference type="ARBA" id="ARBA00022723"/>
    </source>
</evidence>
<keyword evidence="5 13" id="KW-0812">Transmembrane</keyword>
<dbReference type="PANTHER" id="PTHR31382">
    <property type="entry name" value="NA(+)/H(+) ANTIPORTER"/>
    <property type="match status" value="1"/>
</dbReference>
<feature type="domain" description="Enoyl reductase (ER)" evidence="14">
    <location>
        <begin position="528"/>
        <end position="858"/>
    </location>
</feature>
<dbReference type="GO" id="GO:0004022">
    <property type="term" value="F:alcohol dehydrogenase (NAD+) activity"/>
    <property type="evidence" value="ECO:0007669"/>
    <property type="project" value="UniProtKB-EC"/>
</dbReference>
<dbReference type="AlphaFoldDB" id="A0AAE8SYZ8"/>
<keyword evidence="9" id="KW-0560">Oxidoreductase</keyword>
<dbReference type="SMART" id="SM00829">
    <property type="entry name" value="PKS_ER"/>
    <property type="match status" value="1"/>
</dbReference>
<sequence>MPTLDVSELNIVLAVLGAFTALYGIISIKIKRVWYLGEALPAVLFGTILGPVAAKFIDSERWGSASPGQTPAITLVRTYMRVMIGVQLVIAGFQLPAKYQLTRWKEMAICLLPVMTSMWLCTTLCMLATIPKLTLLAALVIGSCVTCTDPILSQAIAKGPFADKYVARELREIISSEAGANDGFGFPFLMLAVYLIRHADLPGAGEEVVGVGGGGVVSRAVGLIARSGEVGRLGGGVGKAMSEWFLETWLYIVLLSVVYGTVVGYGGGKAIKYCLRRKWIDEESYLLFPTALGLFLIGTCGAIGTDDLLACFVAGCALNWDGEYLAETERRHDEVNSCVDVLLNFGGFMYIGTVMPWSEFHQPDITGITYGRLIGLGFLVILFRRVPTILAFYKLMPNVCKNYKEALFMGYFGPIGAGAVFYVEHAHHLFPELGEGDQEETDLVRAMRPVVYFLVLFSIVVHGLSIPALDVIYRYMGVKPIQEDAVELRRASIRVVTPVNAVEGDKDTFIAYNRFSRPDFGNFSLPGGGAVVYKKIPVKKPGPDEVLIHVKYSGVCHTDLHAVMGDWPLKTKLPLVGGHEGAGVVVARGELVKDIEIGDHAGIKWLNGSCLTCSYCEAAYEPLCPHVLLSGYTVDGSFQQYAIAKAAHVARIPKSLSLEAVAPVLCAGITVYKGLKESEARPGQTVAIVGAGGGLGTMALQYAKAMGLQTIAIDSGEDKKKACKELGAESFVDFKTSSDLVEDVKAASWDGLGPDAVILLAVSEGPFQQAAAYVRPGGTVICIGLPAHAYLKAPVFDTVIKMITIKGSYVGNRRDTAEAIDFFARGLIKQPYKVVGLSELQSVFDKMAKMGIVGRYVVDTSR</sequence>
<feature type="transmembrane region" description="Helical" evidence="13">
    <location>
        <begin position="285"/>
        <end position="304"/>
    </location>
</feature>
<dbReference type="InterPro" id="IPR013154">
    <property type="entry name" value="ADH-like_N"/>
</dbReference>
<keyword evidence="10" id="KW-0520">NAD</keyword>
<reference evidence="15" key="1">
    <citation type="submission" date="2018-03" db="EMBL/GenBank/DDBJ databases">
        <authorList>
            <person name="Guldener U."/>
        </authorList>
    </citation>
    <scope>NUCLEOTIDE SEQUENCE</scope>
</reference>
<dbReference type="FunFam" id="3.40.50.720:FF:000039">
    <property type="entry name" value="Alcohol dehydrogenase AdhP"/>
    <property type="match status" value="1"/>
</dbReference>
<dbReference type="InterPro" id="IPR036291">
    <property type="entry name" value="NAD(P)-bd_dom_sf"/>
</dbReference>